<evidence type="ECO:0000256" key="3">
    <source>
        <dbReference type="ARBA" id="ARBA00023002"/>
    </source>
</evidence>
<comment type="caution">
    <text evidence="4">The sequence shown here is derived from an EMBL/GenBank/DDBJ whole genome shotgun (WGS) entry which is preliminary data.</text>
</comment>
<proteinExistence type="inferred from homology"/>
<protein>
    <submittedName>
        <fullName evidence="4">DhrS protein</fullName>
    </submittedName>
</protein>
<name>M5C1C8_THACB</name>
<dbReference type="SUPFAM" id="SSF51735">
    <property type="entry name" value="NAD(P)-binding Rossmann-fold domains"/>
    <property type="match status" value="1"/>
</dbReference>
<reference evidence="4 5" key="1">
    <citation type="journal article" date="2013" name="J. Biotechnol.">
        <title>Establishment and interpretation of the genome sequence of the phytopathogenic fungus Rhizoctonia solani AG1-IB isolate 7/3/14.</title>
        <authorList>
            <person name="Wibberg D.W."/>
            <person name="Jelonek L.J."/>
            <person name="Rupp O.R."/>
            <person name="Hennig M.H."/>
            <person name="Eikmeyer F.E."/>
            <person name="Goesmann A.G."/>
            <person name="Hartmann A.H."/>
            <person name="Borriss R.B."/>
            <person name="Grosch R.G."/>
            <person name="Puehler A.P."/>
            <person name="Schlueter A.S."/>
        </authorList>
    </citation>
    <scope>NUCLEOTIDE SEQUENCE [LARGE SCALE GENOMIC DNA]</scope>
    <source>
        <strain evidence="5">AG1-IB / isolate 7/3/14</strain>
    </source>
</reference>
<dbReference type="InterPro" id="IPR036291">
    <property type="entry name" value="NAD(P)-bd_dom_sf"/>
</dbReference>
<comment type="similarity">
    <text evidence="1">Belongs to the short-chain dehydrogenases/reductases (SDR) family.</text>
</comment>
<organism evidence="4 5">
    <name type="scientific">Thanatephorus cucumeris (strain AG1-IB / isolate 7/3/14)</name>
    <name type="common">Lettuce bottom rot fungus</name>
    <name type="synonym">Rhizoctonia solani</name>
    <dbReference type="NCBI Taxonomy" id="1108050"/>
    <lineage>
        <taxon>Eukaryota</taxon>
        <taxon>Fungi</taxon>
        <taxon>Dikarya</taxon>
        <taxon>Basidiomycota</taxon>
        <taxon>Agaricomycotina</taxon>
        <taxon>Agaricomycetes</taxon>
        <taxon>Cantharellales</taxon>
        <taxon>Ceratobasidiaceae</taxon>
        <taxon>Rhizoctonia</taxon>
        <taxon>Rhizoctonia solani AG-1</taxon>
    </lineage>
</organism>
<evidence type="ECO:0000256" key="1">
    <source>
        <dbReference type="ARBA" id="ARBA00006484"/>
    </source>
</evidence>
<dbReference type="PRINTS" id="PR00081">
    <property type="entry name" value="GDHRDH"/>
</dbReference>
<dbReference type="EMBL" id="CAOJ01010448">
    <property type="protein sequence ID" value="CCO32790.1"/>
    <property type="molecule type" value="Genomic_DNA"/>
</dbReference>
<dbReference type="InterPro" id="IPR051468">
    <property type="entry name" value="Fungal_SecMetab_SDRs"/>
</dbReference>
<evidence type="ECO:0000256" key="2">
    <source>
        <dbReference type="ARBA" id="ARBA00022857"/>
    </source>
</evidence>
<dbReference type="GO" id="GO:0005737">
    <property type="term" value="C:cytoplasm"/>
    <property type="evidence" value="ECO:0007669"/>
    <property type="project" value="TreeGrafter"/>
</dbReference>
<sequence length="257" mass="27858">MTGAYITSGRANVTGSLSNFDPSLLVPTADLGLSLSVNWYSTSFSNGGTESRKLNDLAKLRNPENKVIATYRDASKLEELNKLSSEQANTTRLDLVQLDMNDDGSCAAAVNEVKSKTTSVDVLIINAGVNNQIDSLLDQSIDDVATTFNTNVLGPLRITQHFVPLFNKHRGKDSIAPSYGISKTALNMMGRKLAYELEPSNVAVVLVHPGWVQTDMGGSDAPITPVQSIGGMLKVIGQVDLKNSGEYWQWDGERLPW</sequence>
<dbReference type="HOGENOM" id="CLU_010194_9_1_1"/>
<evidence type="ECO:0000313" key="4">
    <source>
        <dbReference type="EMBL" id="CCO32790.1"/>
    </source>
</evidence>
<evidence type="ECO:0000313" key="5">
    <source>
        <dbReference type="Proteomes" id="UP000012065"/>
    </source>
</evidence>
<accession>M5C1C8</accession>
<dbReference type="Gene3D" id="3.40.50.720">
    <property type="entry name" value="NAD(P)-binding Rossmann-like Domain"/>
    <property type="match status" value="1"/>
</dbReference>
<dbReference type="InterPro" id="IPR002347">
    <property type="entry name" value="SDR_fam"/>
</dbReference>
<dbReference type="AlphaFoldDB" id="M5C1C8"/>
<gene>
    <name evidence="4" type="primary">dhrS</name>
    <name evidence="4" type="ORF">BN14_06853</name>
</gene>
<dbReference type="Pfam" id="PF00106">
    <property type="entry name" value="adh_short"/>
    <property type="match status" value="1"/>
</dbReference>
<dbReference type="PANTHER" id="PTHR43544:SF7">
    <property type="entry name" value="NADB-LER2"/>
    <property type="match status" value="1"/>
</dbReference>
<dbReference type="PANTHER" id="PTHR43544">
    <property type="entry name" value="SHORT-CHAIN DEHYDROGENASE/REDUCTASE"/>
    <property type="match status" value="1"/>
</dbReference>
<keyword evidence="2" id="KW-0521">NADP</keyword>
<dbReference type="CDD" id="cd05325">
    <property type="entry name" value="carb_red_sniffer_like_SDR_c"/>
    <property type="match status" value="1"/>
</dbReference>
<dbReference type="GO" id="GO:0016491">
    <property type="term" value="F:oxidoreductase activity"/>
    <property type="evidence" value="ECO:0007669"/>
    <property type="project" value="UniProtKB-KW"/>
</dbReference>
<keyword evidence="3" id="KW-0560">Oxidoreductase</keyword>
<dbReference type="Proteomes" id="UP000012065">
    <property type="component" value="Unassembled WGS sequence"/>
</dbReference>